<dbReference type="PANTHER" id="PTHR15840">
    <property type="entry name" value="CGI-121 FAMILY MEMBER"/>
    <property type="match status" value="1"/>
</dbReference>
<evidence type="ECO:0000313" key="7">
    <source>
        <dbReference type="Proteomes" id="UP000179807"/>
    </source>
</evidence>
<evidence type="ECO:0000313" key="6">
    <source>
        <dbReference type="EMBL" id="OHS94809.1"/>
    </source>
</evidence>
<evidence type="ECO:0000256" key="5">
    <source>
        <dbReference type="RuleBase" id="RU004398"/>
    </source>
</evidence>
<dbReference type="InterPro" id="IPR013926">
    <property type="entry name" value="CGI121/TPRKB"/>
</dbReference>
<accession>A0A1J4J810</accession>
<dbReference type="SUPFAM" id="SSF143870">
    <property type="entry name" value="PF0523-like"/>
    <property type="match status" value="1"/>
</dbReference>
<evidence type="ECO:0000256" key="2">
    <source>
        <dbReference type="ARBA" id="ARBA00005546"/>
    </source>
</evidence>
<protein>
    <submittedName>
        <fullName evidence="6">Uncharacterized protein</fullName>
    </submittedName>
</protein>
<dbReference type="PANTHER" id="PTHR15840:SF10">
    <property type="entry name" value="EKC_KEOPS COMPLEX SUBUNIT TPRKB"/>
    <property type="match status" value="1"/>
</dbReference>
<dbReference type="GeneID" id="94847076"/>
<sequence length="173" mass="19341">MSDFEVAGNHFKVACFTEVTSPTEINQFLKEKRPEICLVDAKIIISIRQIKVALLNALSLQKTNQMQCRTIYLEILRCLSPDGRLSGAFKNCAVTETTKSVIGISLSDSIPEIPGLGKQIPVDEFFDNHQPDINFISKIFMINDDMLKIYSYEDIIVTTLAVVASDLVRTHSS</sequence>
<dbReference type="InterPro" id="IPR036504">
    <property type="entry name" value="CGI121/TPRKB_sf"/>
</dbReference>
<evidence type="ECO:0000256" key="1">
    <source>
        <dbReference type="ARBA" id="ARBA00004123"/>
    </source>
</evidence>
<comment type="caution">
    <text evidence="6">The sequence shown here is derived from an EMBL/GenBank/DDBJ whole genome shotgun (WGS) entry which is preliminary data.</text>
</comment>
<evidence type="ECO:0000256" key="4">
    <source>
        <dbReference type="ARBA" id="ARBA00023242"/>
    </source>
</evidence>
<dbReference type="Proteomes" id="UP000179807">
    <property type="component" value="Unassembled WGS sequence"/>
</dbReference>
<comment type="similarity">
    <text evidence="2 5">Belongs to the CGI121/TPRKB family.</text>
</comment>
<evidence type="ECO:0000256" key="3">
    <source>
        <dbReference type="ARBA" id="ARBA00022694"/>
    </source>
</evidence>
<reference evidence="6" key="1">
    <citation type="submission" date="2016-10" db="EMBL/GenBank/DDBJ databases">
        <authorList>
            <person name="Benchimol M."/>
            <person name="Almeida L.G."/>
            <person name="Vasconcelos A.T."/>
            <person name="Perreira-Neves A."/>
            <person name="Rosa I.A."/>
            <person name="Tasca T."/>
            <person name="Bogo M.R."/>
            <person name="de Souza W."/>
        </authorList>
    </citation>
    <scope>NUCLEOTIDE SEQUENCE [LARGE SCALE GENOMIC DNA]</scope>
    <source>
        <strain evidence="6">K</strain>
    </source>
</reference>
<dbReference type="EMBL" id="MLAK01001287">
    <property type="protein sequence ID" value="OHS94809.1"/>
    <property type="molecule type" value="Genomic_DNA"/>
</dbReference>
<dbReference type="Gene3D" id="3.30.2380.10">
    <property type="entry name" value="CGI121/TPRKB"/>
    <property type="match status" value="1"/>
</dbReference>
<dbReference type="RefSeq" id="XP_068347946.1">
    <property type="nucleotide sequence ID" value="XM_068512372.1"/>
</dbReference>
<dbReference type="GO" id="GO:0005829">
    <property type="term" value="C:cytosol"/>
    <property type="evidence" value="ECO:0007669"/>
    <property type="project" value="TreeGrafter"/>
</dbReference>
<name>A0A1J4J810_9EUKA</name>
<comment type="subcellular location">
    <subcellularLocation>
        <location evidence="1">Nucleus</location>
    </subcellularLocation>
</comment>
<dbReference type="VEuPathDB" id="TrichDB:TRFO_38993"/>
<gene>
    <name evidence="6" type="ORF">TRFO_38993</name>
</gene>
<keyword evidence="4 5" id="KW-0539">Nucleus</keyword>
<dbReference type="Pfam" id="PF08617">
    <property type="entry name" value="CGI-121"/>
    <property type="match status" value="1"/>
</dbReference>
<proteinExistence type="inferred from homology"/>
<dbReference type="GO" id="GO:0002949">
    <property type="term" value="P:tRNA threonylcarbamoyladenosine modification"/>
    <property type="evidence" value="ECO:0007669"/>
    <property type="project" value="TreeGrafter"/>
</dbReference>
<organism evidence="6 7">
    <name type="scientific">Tritrichomonas foetus</name>
    <dbReference type="NCBI Taxonomy" id="1144522"/>
    <lineage>
        <taxon>Eukaryota</taxon>
        <taxon>Metamonada</taxon>
        <taxon>Parabasalia</taxon>
        <taxon>Tritrichomonadida</taxon>
        <taxon>Tritrichomonadidae</taxon>
        <taxon>Tritrichomonas</taxon>
    </lineage>
</organism>
<dbReference type="AlphaFoldDB" id="A0A1J4J810"/>
<dbReference type="GO" id="GO:0000408">
    <property type="term" value="C:EKC/KEOPS complex"/>
    <property type="evidence" value="ECO:0007669"/>
    <property type="project" value="TreeGrafter"/>
</dbReference>
<dbReference type="OrthoDB" id="329139at2759"/>
<keyword evidence="7" id="KW-1185">Reference proteome</keyword>
<dbReference type="GO" id="GO:0005634">
    <property type="term" value="C:nucleus"/>
    <property type="evidence" value="ECO:0007669"/>
    <property type="project" value="UniProtKB-SubCell"/>
</dbReference>
<keyword evidence="3" id="KW-0819">tRNA processing</keyword>